<feature type="non-terminal residue" evidence="11">
    <location>
        <position position="1"/>
    </location>
</feature>
<dbReference type="SMART" id="SM00091">
    <property type="entry name" value="PAS"/>
    <property type="match status" value="6"/>
</dbReference>
<evidence type="ECO:0000256" key="2">
    <source>
        <dbReference type="ARBA" id="ARBA00012438"/>
    </source>
</evidence>
<dbReference type="PROSITE" id="PS50110">
    <property type="entry name" value="RESPONSE_REGULATORY"/>
    <property type="match status" value="1"/>
</dbReference>
<dbReference type="PROSITE" id="PS50112">
    <property type="entry name" value="PAS"/>
    <property type="match status" value="5"/>
</dbReference>
<feature type="domain" description="PAC" evidence="10">
    <location>
        <begin position="449"/>
        <end position="501"/>
    </location>
</feature>
<dbReference type="InterPro" id="IPR003594">
    <property type="entry name" value="HATPase_dom"/>
</dbReference>
<dbReference type="GO" id="GO:0006355">
    <property type="term" value="P:regulation of DNA-templated transcription"/>
    <property type="evidence" value="ECO:0007669"/>
    <property type="project" value="InterPro"/>
</dbReference>
<feature type="domain" description="PAC" evidence="10">
    <location>
        <begin position="74"/>
        <end position="126"/>
    </location>
</feature>
<dbReference type="AlphaFoldDB" id="A0A9D6Z559"/>
<dbReference type="Pfam" id="PF00512">
    <property type="entry name" value="HisKA"/>
    <property type="match status" value="1"/>
</dbReference>
<dbReference type="InterPro" id="IPR036097">
    <property type="entry name" value="HisK_dim/P_sf"/>
</dbReference>
<feature type="modified residue" description="4-aspartylphosphate" evidence="6">
    <location>
        <position position="1064"/>
    </location>
</feature>
<feature type="domain" description="PAS" evidence="9">
    <location>
        <begin position="1"/>
        <end position="70"/>
    </location>
</feature>
<accession>A0A9D6Z559</accession>
<evidence type="ECO:0000313" key="11">
    <source>
        <dbReference type="EMBL" id="MBI5251232.1"/>
    </source>
</evidence>
<dbReference type="SMART" id="SM00388">
    <property type="entry name" value="HisKA"/>
    <property type="match status" value="1"/>
</dbReference>
<comment type="caution">
    <text evidence="11">The sequence shown here is derived from an EMBL/GenBank/DDBJ whole genome shotgun (WGS) entry which is preliminary data.</text>
</comment>
<dbReference type="Gene3D" id="3.30.450.20">
    <property type="entry name" value="PAS domain"/>
    <property type="match status" value="6"/>
</dbReference>
<dbReference type="Pfam" id="PF08447">
    <property type="entry name" value="PAS_3"/>
    <property type="match status" value="1"/>
</dbReference>
<dbReference type="EC" id="2.7.13.3" evidence="2"/>
<dbReference type="SMART" id="SM00387">
    <property type="entry name" value="HATPase_c"/>
    <property type="match status" value="1"/>
</dbReference>
<feature type="domain" description="PAS" evidence="9">
    <location>
        <begin position="250"/>
        <end position="292"/>
    </location>
</feature>
<dbReference type="InterPro" id="IPR011006">
    <property type="entry name" value="CheY-like_superfamily"/>
</dbReference>
<organism evidence="11 12">
    <name type="scientific">Desulfomonile tiedjei</name>
    <dbReference type="NCBI Taxonomy" id="2358"/>
    <lineage>
        <taxon>Bacteria</taxon>
        <taxon>Pseudomonadati</taxon>
        <taxon>Thermodesulfobacteriota</taxon>
        <taxon>Desulfomonilia</taxon>
        <taxon>Desulfomonilales</taxon>
        <taxon>Desulfomonilaceae</taxon>
        <taxon>Desulfomonile</taxon>
    </lineage>
</organism>
<dbReference type="Pfam" id="PF00989">
    <property type="entry name" value="PAS"/>
    <property type="match status" value="2"/>
</dbReference>
<reference evidence="11" key="1">
    <citation type="submission" date="2020-07" db="EMBL/GenBank/DDBJ databases">
        <title>Huge and variable diversity of episymbiotic CPR bacteria and DPANN archaea in groundwater ecosystems.</title>
        <authorList>
            <person name="He C.Y."/>
            <person name="Keren R."/>
            <person name="Whittaker M."/>
            <person name="Farag I.F."/>
            <person name="Doudna J."/>
            <person name="Cate J.H.D."/>
            <person name="Banfield J.F."/>
        </authorList>
    </citation>
    <scope>NUCLEOTIDE SEQUENCE</scope>
    <source>
        <strain evidence="11">NC_groundwater_1664_Pr3_B-0.1um_52_9</strain>
    </source>
</reference>
<feature type="domain" description="PAS" evidence="9">
    <location>
        <begin position="377"/>
        <end position="418"/>
    </location>
</feature>
<dbReference type="Gene3D" id="3.30.565.10">
    <property type="entry name" value="Histidine kinase-like ATPase, C-terminal domain"/>
    <property type="match status" value="1"/>
</dbReference>
<dbReference type="NCBIfam" id="TIGR00229">
    <property type="entry name" value="sensory_box"/>
    <property type="match status" value="6"/>
</dbReference>
<dbReference type="InterPro" id="IPR003661">
    <property type="entry name" value="HisK_dim/P_dom"/>
</dbReference>
<dbReference type="InterPro" id="IPR013767">
    <property type="entry name" value="PAS_fold"/>
</dbReference>
<dbReference type="InterPro" id="IPR001610">
    <property type="entry name" value="PAC"/>
</dbReference>
<dbReference type="SUPFAM" id="SSF55785">
    <property type="entry name" value="PYP-like sensor domain (PAS domain)"/>
    <property type="match status" value="6"/>
</dbReference>
<evidence type="ECO:0000256" key="6">
    <source>
        <dbReference type="PROSITE-ProRule" id="PRU00169"/>
    </source>
</evidence>
<sequence length="1132" mass="128016">EKYRELVETISDGIVQTDCVGTVTFANSAYCRILGLEIGEIIGKSILDFQVSDPERRKLRSFLEYAASQQPPPAPWFGTHQTKHGGMIVLQCDWNYRRDNQGHITGFIAVVKDITERMQAEDALRESEEKYRLLFSHEKDAILLSDAETMSILDANESCEKLWGYSREEFLSMRIPSLSDEPEKTEKALAGVTRLGGYEVSPRRLRKKDGTEFIAKISANPFTLKGRPVVCSIVRDITERNRAEEAAEIEKRRFEALAENSPFGLVMTDDAGMFRYFNPKFREMFGYELKDVPNGKEWLNKAYPDPVYRRQVISAWLEDLSNSSIGEHRPRVFTVTCKDGRKKIVHFRQVQLQTGEHLMTSEDISARWQAEEKLRQSEEKYRQLVEHLNVGVFESTVDGAFTHINPAIVRMSGYGSPEELMATPAHRLYADVSDRKKLISALMDKGSVNCIEMRSSKKDGTEYWISMTAVLARGDKGEPDRITGIVEDITDRKKAAVALSESEDRLRKLIDHSPMAMAVTDMNGEVKYLNKRFIQTFGCTLQDIPTLEYWWQLAYPDRPHGDRVRSEWLHATRESSEKGTEPEPVEREVRCKDGTIRVIDFRKTVVDKLVIHTLHDITESKRQEQALRESELMFRLLSEQSLMSVAILQDGIYKYANQAMSDLCEYSLEEILSWGYEEFLQLANPDDRFLVMKQARMKQLGDPAQEANYTFRVVTKSGKTKWVEIYSKTIQYNKRSANLLTMIDITGRKQAEEQLLQSQKMEAIGTLAGGVAHEINNLLQVVLGHADMILIRGGIDEKSGQSLEAIRRAARNGGDLVNKILAFSRKTEPQKRPLNLSHEVRRVEELLRRTIPRMISFEKSLEDNLRMVNADPSQIEQMLLNLAVNARDAMQEGGRLVFETRNVTIREEYCRTHPEVDPGKYVLLSVSDTGHGMAKGIMDRIFEPFFTTKQPGKGTGLGLSMVFGLVKSHGGHITCYSEGGVGSTFKIYFPAFADDVQPDLATTIEMPAGGTEKLLLVDDEDSVRTVGSEMLELAGYTVLTATNGREALEVYRNNRDSIGLVILDLVMPEMSGRKCLEELLKINPNAKVLIASGYAANGPAKEARESGAVGFVTKPFDLKHILLAIRKCLDMV</sequence>
<dbReference type="InterPro" id="IPR004358">
    <property type="entry name" value="Sig_transdc_His_kin-like_C"/>
</dbReference>
<dbReference type="InterPro" id="IPR005467">
    <property type="entry name" value="His_kinase_dom"/>
</dbReference>
<feature type="domain" description="Response regulatory" evidence="8">
    <location>
        <begin position="1013"/>
        <end position="1129"/>
    </location>
</feature>
<dbReference type="PROSITE" id="PS50109">
    <property type="entry name" value="HIS_KIN"/>
    <property type="match status" value="1"/>
</dbReference>
<evidence type="ECO:0000256" key="4">
    <source>
        <dbReference type="ARBA" id="ARBA00022679"/>
    </source>
</evidence>
<dbReference type="CDD" id="cd00082">
    <property type="entry name" value="HisKA"/>
    <property type="match status" value="1"/>
</dbReference>
<evidence type="ECO:0000313" key="12">
    <source>
        <dbReference type="Proteomes" id="UP000807825"/>
    </source>
</evidence>
<dbReference type="InterPro" id="IPR035965">
    <property type="entry name" value="PAS-like_dom_sf"/>
</dbReference>
<dbReference type="Pfam" id="PF02518">
    <property type="entry name" value="HATPase_c"/>
    <property type="match status" value="1"/>
</dbReference>
<dbReference type="SUPFAM" id="SSF55874">
    <property type="entry name" value="ATPase domain of HSP90 chaperone/DNA topoisomerase II/histidine kinase"/>
    <property type="match status" value="1"/>
</dbReference>
<dbReference type="Pfam" id="PF13426">
    <property type="entry name" value="PAS_9"/>
    <property type="match status" value="1"/>
</dbReference>
<dbReference type="InterPro" id="IPR001789">
    <property type="entry name" value="Sig_transdc_resp-reg_receiver"/>
</dbReference>
<proteinExistence type="predicted"/>
<evidence type="ECO:0000256" key="5">
    <source>
        <dbReference type="ARBA" id="ARBA00022777"/>
    </source>
</evidence>
<name>A0A9D6Z559_9BACT</name>
<protein>
    <recommendedName>
        <fullName evidence="2">histidine kinase</fullName>
        <ecNumber evidence="2">2.7.13.3</ecNumber>
    </recommendedName>
</protein>
<dbReference type="InterPro" id="IPR000700">
    <property type="entry name" value="PAS-assoc_C"/>
</dbReference>
<evidence type="ECO:0000256" key="3">
    <source>
        <dbReference type="ARBA" id="ARBA00022553"/>
    </source>
</evidence>
<gene>
    <name evidence="11" type="ORF">HY912_17220</name>
</gene>
<keyword evidence="4" id="KW-0808">Transferase</keyword>
<dbReference type="Gene3D" id="1.10.287.130">
    <property type="match status" value="1"/>
</dbReference>
<keyword evidence="3 6" id="KW-0597">Phosphoprotein</keyword>
<feature type="domain" description="PAC" evidence="10">
    <location>
        <begin position="707"/>
        <end position="757"/>
    </location>
</feature>
<dbReference type="InterPro" id="IPR013655">
    <property type="entry name" value="PAS_fold_3"/>
</dbReference>
<dbReference type="InterPro" id="IPR052162">
    <property type="entry name" value="Sensor_kinase/Photoreceptor"/>
</dbReference>
<dbReference type="Pfam" id="PF00072">
    <property type="entry name" value="Response_reg"/>
    <property type="match status" value="1"/>
</dbReference>
<dbReference type="SUPFAM" id="SSF52172">
    <property type="entry name" value="CheY-like"/>
    <property type="match status" value="1"/>
</dbReference>
<evidence type="ECO:0000256" key="1">
    <source>
        <dbReference type="ARBA" id="ARBA00000085"/>
    </source>
</evidence>
<dbReference type="EMBL" id="JACRDE010000449">
    <property type="protein sequence ID" value="MBI5251232.1"/>
    <property type="molecule type" value="Genomic_DNA"/>
</dbReference>
<evidence type="ECO:0000259" key="9">
    <source>
        <dbReference type="PROSITE" id="PS50112"/>
    </source>
</evidence>
<evidence type="ECO:0000259" key="10">
    <source>
        <dbReference type="PROSITE" id="PS50113"/>
    </source>
</evidence>
<dbReference type="Pfam" id="PF13188">
    <property type="entry name" value="PAS_8"/>
    <property type="match status" value="2"/>
</dbReference>
<feature type="domain" description="PAS" evidence="9">
    <location>
        <begin position="127"/>
        <end position="172"/>
    </location>
</feature>
<dbReference type="PANTHER" id="PTHR43304">
    <property type="entry name" value="PHYTOCHROME-LIKE PROTEIN CPH1"/>
    <property type="match status" value="1"/>
</dbReference>
<dbReference type="SMART" id="SM00448">
    <property type="entry name" value="REC"/>
    <property type="match status" value="1"/>
</dbReference>
<dbReference type="Gene3D" id="3.40.50.2300">
    <property type="match status" value="1"/>
</dbReference>
<comment type="catalytic activity">
    <reaction evidence="1">
        <text>ATP + protein L-histidine = ADP + protein N-phospho-L-histidine.</text>
        <dbReference type="EC" id="2.7.13.3"/>
    </reaction>
</comment>
<feature type="domain" description="PAS" evidence="9">
    <location>
        <begin position="502"/>
        <end position="544"/>
    </location>
</feature>
<dbReference type="InterPro" id="IPR000014">
    <property type="entry name" value="PAS"/>
</dbReference>
<dbReference type="CDD" id="cd00130">
    <property type="entry name" value="PAS"/>
    <property type="match status" value="6"/>
</dbReference>
<feature type="domain" description="Histidine kinase" evidence="7">
    <location>
        <begin position="770"/>
        <end position="993"/>
    </location>
</feature>
<dbReference type="PRINTS" id="PR00344">
    <property type="entry name" value="BCTRLSENSOR"/>
</dbReference>
<keyword evidence="5" id="KW-0418">Kinase</keyword>
<dbReference type="Proteomes" id="UP000807825">
    <property type="component" value="Unassembled WGS sequence"/>
</dbReference>
<dbReference type="PANTHER" id="PTHR43304:SF1">
    <property type="entry name" value="PAC DOMAIN-CONTAINING PROTEIN"/>
    <property type="match status" value="1"/>
</dbReference>
<dbReference type="SMART" id="SM00086">
    <property type="entry name" value="PAC"/>
    <property type="match status" value="5"/>
</dbReference>
<dbReference type="PROSITE" id="PS50113">
    <property type="entry name" value="PAC"/>
    <property type="match status" value="3"/>
</dbReference>
<evidence type="ECO:0000259" key="7">
    <source>
        <dbReference type="PROSITE" id="PS50109"/>
    </source>
</evidence>
<dbReference type="GO" id="GO:0000155">
    <property type="term" value="F:phosphorelay sensor kinase activity"/>
    <property type="evidence" value="ECO:0007669"/>
    <property type="project" value="InterPro"/>
</dbReference>
<dbReference type="SUPFAM" id="SSF47384">
    <property type="entry name" value="Homodimeric domain of signal transducing histidine kinase"/>
    <property type="match status" value="1"/>
</dbReference>
<dbReference type="InterPro" id="IPR036890">
    <property type="entry name" value="HATPase_C_sf"/>
</dbReference>
<evidence type="ECO:0000259" key="8">
    <source>
        <dbReference type="PROSITE" id="PS50110"/>
    </source>
</evidence>